<comment type="function">
    <text evidence="14">Acts as a processive, ATP-dependent zinc metallopeptidase for both cytoplasmic and membrane proteins. Plays a role in the quality control of integral membrane proteins.</text>
</comment>
<evidence type="ECO:0000256" key="10">
    <source>
        <dbReference type="ARBA" id="ARBA00022989"/>
    </source>
</evidence>
<dbReference type="InterPro" id="IPR003960">
    <property type="entry name" value="ATPase_AAA_CS"/>
</dbReference>
<reference evidence="18 19" key="1">
    <citation type="submission" date="2019-06" db="EMBL/GenBank/DDBJ databases">
        <title>Persicimonas caeni gen. nov., sp. nov., a predatory bacterium isolated from solar saltern.</title>
        <authorList>
            <person name="Wang S."/>
        </authorList>
    </citation>
    <scope>NUCLEOTIDE SEQUENCE [LARGE SCALE GENOMIC DNA]</scope>
    <source>
        <strain evidence="18 19">YN101</strain>
    </source>
</reference>
<dbReference type="FunFam" id="1.20.58.760:FF:000001">
    <property type="entry name" value="ATP-dependent zinc metalloprotease FtsH"/>
    <property type="match status" value="1"/>
</dbReference>
<comment type="similarity">
    <text evidence="2 14">In the C-terminal section; belongs to the peptidase M41 family.</text>
</comment>
<evidence type="ECO:0000256" key="15">
    <source>
        <dbReference type="RuleBase" id="RU003651"/>
    </source>
</evidence>
<dbReference type="EC" id="3.4.24.-" evidence="14"/>
<accession>A0A4Y6PNR2</accession>
<dbReference type="InterPro" id="IPR003593">
    <property type="entry name" value="AAA+_ATPase"/>
</dbReference>
<keyword evidence="4 14" id="KW-0812">Transmembrane</keyword>
<protein>
    <recommendedName>
        <fullName evidence="14">ATP-dependent zinc metalloprotease FtsH</fullName>
        <ecNumber evidence="14">3.4.24.-</ecNumber>
    </recommendedName>
</protein>
<dbReference type="Gene3D" id="3.30.720.210">
    <property type="match status" value="1"/>
</dbReference>
<dbReference type="GO" id="GO:0016887">
    <property type="term" value="F:ATP hydrolysis activity"/>
    <property type="evidence" value="ECO:0007669"/>
    <property type="project" value="UniProtKB-UniRule"/>
</dbReference>
<evidence type="ECO:0000256" key="13">
    <source>
        <dbReference type="ARBA" id="ARBA00061570"/>
    </source>
</evidence>
<dbReference type="SUPFAM" id="SSF140990">
    <property type="entry name" value="FtsH protease domain-like"/>
    <property type="match status" value="1"/>
</dbReference>
<keyword evidence="10 14" id="KW-1133">Transmembrane helix</keyword>
<dbReference type="Pfam" id="PF17862">
    <property type="entry name" value="AAA_lid_3"/>
    <property type="match status" value="1"/>
</dbReference>
<keyword evidence="14" id="KW-1003">Cell membrane</keyword>
<feature type="binding site" evidence="14">
    <location>
        <position position="454"/>
    </location>
    <ligand>
        <name>Zn(2+)</name>
        <dbReference type="ChEBI" id="CHEBI:29105"/>
        <note>catalytic</note>
    </ligand>
</feature>
<dbReference type="PANTHER" id="PTHR43655">
    <property type="entry name" value="ATP-DEPENDENT PROTEASE"/>
    <property type="match status" value="1"/>
</dbReference>
<evidence type="ECO:0000313" key="18">
    <source>
        <dbReference type="EMBL" id="QDG49647.1"/>
    </source>
</evidence>
<dbReference type="InterPro" id="IPR003959">
    <property type="entry name" value="ATPase_AAA_core"/>
</dbReference>
<accession>A0A5B8Y167</accession>
<evidence type="ECO:0000256" key="7">
    <source>
        <dbReference type="ARBA" id="ARBA00022801"/>
    </source>
</evidence>
<dbReference type="Pfam" id="PF01434">
    <property type="entry name" value="Peptidase_M41"/>
    <property type="match status" value="1"/>
</dbReference>
<keyword evidence="3 14" id="KW-0645">Protease</keyword>
<keyword evidence="5 14" id="KW-0479">Metal-binding</keyword>
<dbReference type="SUPFAM" id="SSF52540">
    <property type="entry name" value="P-loop containing nucleoside triphosphate hydrolases"/>
    <property type="match status" value="1"/>
</dbReference>
<comment type="subcellular location">
    <subcellularLocation>
        <location evidence="14">Cell membrane</location>
        <topology evidence="14">Multi-pass membrane protein</topology>
        <orientation evidence="14">Cytoplasmic side</orientation>
    </subcellularLocation>
    <subcellularLocation>
        <location evidence="1">Membrane</location>
    </subcellularLocation>
</comment>
<dbReference type="InterPro" id="IPR050928">
    <property type="entry name" value="ATP-dep_Zn_Metalloprotease"/>
</dbReference>
<keyword evidence="19" id="KW-1185">Reference proteome</keyword>
<dbReference type="Gene3D" id="3.40.50.300">
    <property type="entry name" value="P-loop containing nucleotide triphosphate hydrolases"/>
    <property type="match status" value="1"/>
</dbReference>
<dbReference type="GO" id="GO:0008270">
    <property type="term" value="F:zinc ion binding"/>
    <property type="evidence" value="ECO:0007669"/>
    <property type="project" value="UniProtKB-UniRule"/>
</dbReference>
<sequence>MNNLQNRGPNQNRPPNPDEEPNQGLFSSRLTWILLLLVLGVMLVIHQLQQPAGKVIPYSELKEKVTAGKVESVTFKEQQKIILAEPTEEALKEAREGTDKEFDVWRTVRVEDDESLVPLLDENNVEVEAQYDPGCDGSFFWIWIAPLFVLFLLWSFFMRRMSGMGGPNSPAMQFGKSKAKAYKEEGTGVTFDDVAGCEEAKAELAEIVEFLQEPEKFTRLGGKVPKGVLLVGPPGTGKTLLARAVAGEADVPFYNLSGSDFVEMFVGVGAARVRDLFEQAQNSAPCIIFVDELDAIGKQRGAGGYQGNDEREQTLNALLVEMDGFDSRSGVILLAATNRPEILDPALLRAGRFDRQVGVDRPDKRGRLAILKVHARSIVVSDDVDLSIVAAQTPGFVGADMANLVNEAALMAARKSKDAVEMTDFQEAIERVIAGLEMKSRRLNEKEKDIVAYHESGHAIVAGALEEADPVHKVSIVSRGIGALGYTLQVPLEDRYLMTRNELRDKICGLLGGRAAEQIIFGDISTGAANDLQRVTDIAKRMVRDYGMSDTLGNVSYGDDSKGGMNPFAGKEYSEDTAITIDREVHELIDDLYGKTVAILEKNRDLLEEMAEHLKENEVLEGDELGEMLGRVLPFEKAADGNVEPRSTARGTAAPESKLEPTSEPESAEDAGSE</sequence>
<dbReference type="InterPro" id="IPR041569">
    <property type="entry name" value="AAA_lid_3"/>
</dbReference>
<dbReference type="InterPro" id="IPR011546">
    <property type="entry name" value="Pept_M41_FtsH_extracell"/>
</dbReference>
<evidence type="ECO:0000256" key="16">
    <source>
        <dbReference type="SAM" id="MobiDB-lite"/>
    </source>
</evidence>
<evidence type="ECO:0000256" key="9">
    <source>
        <dbReference type="ARBA" id="ARBA00022840"/>
    </source>
</evidence>
<organism evidence="18 19">
    <name type="scientific">Persicimonas caeni</name>
    <dbReference type="NCBI Taxonomy" id="2292766"/>
    <lineage>
        <taxon>Bacteria</taxon>
        <taxon>Deltaproteobacteria</taxon>
        <taxon>Bradymonadales</taxon>
        <taxon>Bradymonadaceae</taxon>
        <taxon>Persicimonas</taxon>
    </lineage>
</organism>
<evidence type="ECO:0000256" key="3">
    <source>
        <dbReference type="ARBA" id="ARBA00022670"/>
    </source>
</evidence>
<dbReference type="Pfam" id="PF00004">
    <property type="entry name" value="AAA"/>
    <property type="match status" value="1"/>
</dbReference>
<comment type="similarity">
    <text evidence="15">Belongs to the AAA ATPase family.</text>
</comment>
<dbReference type="SMART" id="SM00382">
    <property type="entry name" value="AAA"/>
    <property type="match status" value="1"/>
</dbReference>
<feature type="domain" description="AAA+ ATPase" evidence="17">
    <location>
        <begin position="224"/>
        <end position="363"/>
    </location>
</feature>
<feature type="binding site" evidence="14">
    <location>
        <position position="458"/>
    </location>
    <ligand>
        <name>Zn(2+)</name>
        <dbReference type="ChEBI" id="CHEBI:29105"/>
        <note>catalytic</note>
    </ligand>
</feature>
<dbReference type="Gene3D" id="1.20.58.760">
    <property type="entry name" value="Peptidase M41"/>
    <property type="match status" value="1"/>
</dbReference>
<dbReference type="AlphaFoldDB" id="A0A4Y6PNR2"/>
<dbReference type="PROSITE" id="PS00674">
    <property type="entry name" value="AAA"/>
    <property type="match status" value="1"/>
</dbReference>
<comment type="cofactor">
    <cofactor evidence="14">
        <name>Zn(2+)</name>
        <dbReference type="ChEBI" id="CHEBI:29105"/>
    </cofactor>
    <text evidence="14">Binds 1 zinc ion per subunit.</text>
</comment>
<dbReference type="NCBIfam" id="TIGR01241">
    <property type="entry name" value="FtsH_fam"/>
    <property type="match status" value="1"/>
</dbReference>
<feature type="transmembrane region" description="Helical" evidence="14">
    <location>
        <begin position="139"/>
        <end position="157"/>
    </location>
</feature>
<dbReference type="Gene3D" id="1.10.8.60">
    <property type="match status" value="1"/>
</dbReference>
<dbReference type="GO" id="GO:0030163">
    <property type="term" value="P:protein catabolic process"/>
    <property type="evidence" value="ECO:0007669"/>
    <property type="project" value="UniProtKB-UniRule"/>
</dbReference>
<gene>
    <name evidence="18" type="primary">hflB</name>
    <name evidence="14" type="synonym">ftsH</name>
    <name evidence="18" type="ORF">FIV42_02490</name>
</gene>
<feature type="binding site" evidence="14">
    <location>
        <begin position="232"/>
        <end position="239"/>
    </location>
    <ligand>
        <name>ATP</name>
        <dbReference type="ChEBI" id="CHEBI:30616"/>
    </ligand>
</feature>
<dbReference type="FunFam" id="1.10.8.60:FF:000001">
    <property type="entry name" value="ATP-dependent zinc metalloprotease FtsH"/>
    <property type="match status" value="1"/>
</dbReference>
<dbReference type="InterPro" id="IPR027417">
    <property type="entry name" value="P-loop_NTPase"/>
</dbReference>
<dbReference type="PANTHER" id="PTHR43655:SF2">
    <property type="entry name" value="AFG3 LIKE MATRIX AAA PEPTIDASE SUBUNIT 2, ISOFORM A"/>
    <property type="match status" value="1"/>
</dbReference>
<feature type="region of interest" description="Disordered" evidence="16">
    <location>
        <begin position="636"/>
        <end position="674"/>
    </location>
</feature>
<dbReference type="InterPro" id="IPR037219">
    <property type="entry name" value="Peptidase_M41-like"/>
</dbReference>
<evidence type="ECO:0000256" key="12">
    <source>
        <dbReference type="ARBA" id="ARBA00023136"/>
    </source>
</evidence>
<dbReference type="GO" id="GO:0005886">
    <property type="term" value="C:plasma membrane"/>
    <property type="evidence" value="ECO:0007669"/>
    <property type="project" value="UniProtKB-SubCell"/>
</dbReference>
<keyword evidence="11 14" id="KW-0482">Metalloprotease</keyword>
<dbReference type="RefSeq" id="WP_141196144.1">
    <property type="nucleotide sequence ID" value="NZ_CP041186.1"/>
</dbReference>
<feature type="binding site" evidence="14">
    <location>
        <position position="531"/>
    </location>
    <ligand>
        <name>Zn(2+)</name>
        <dbReference type="ChEBI" id="CHEBI:29105"/>
        <note>catalytic</note>
    </ligand>
</feature>
<evidence type="ECO:0000256" key="4">
    <source>
        <dbReference type="ARBA" id="ARBA00022692"/>
    </source>
</evidence>
<dbReference type="OrthoDB" id="9809379at2"/>
<feature type="transmembrane region" description="Helical" evidence="14">
    <location>
        <begin position="30"/>
        <end position="48"/>
    </location>
</feature>
<dbReference type="GO" id="GO:0004176">
    <property type="term" value="F:ATP-dependent peptidase activity"/>
    <property type="evidence" value="ECO:0007669"/>
    <property type="project" value="InterPro"/>
</dbReference>
<dbReference type="InterPro" id="IPR005936">
    <property type="entry name" value="FtsH"/>
</dbReference>
<comment type="subunit">
    <text evidence="14">Homohexamer.</text>
</comment>
<dbReference type="FunFam" id="3.40.50.300:FF:000001">
    <property type="entry name" value="ATP-dependent zinc metalloprotease FtsH"/>
    <property type="match status" value="1"/>
</dbReference>
<proteinExistence type="inferred from homology"/>
<dbReference type="Proteomes" id="UP000315995">
    <property type="component" value="Chromosome"/>
</dbReference>
<dbReference type="InterPro" id="IPR000642">
    <property type="entry name" value="Peptidase_M41"/>
</dbReference>
<dbReference type="Pfam" id="PF06480">
    <property type="entry name" value="FtsH_ext"/>
    <property type="match status" value="1"/>
</dbReference>
<evidence type="ECO:0000256" key="2">
    <source>
        <dbReference type="ARBA" id="ARBA00010044"/>
    </source>
</evidence>
<evidence type="ECO:0000256" key="1">
    <source>
        <dbReference type="ARBA" id="ARBA00004370"/>
    </source>
</evidence>
<dbReference type="HAMAP" id="MF_01458">
    <property type="entry name" value="FtsH"/>
    <property type="match status" value="1"/>
</dbReference>
<evidence type="ECO:0000259" key="17">
    <source>
        <dbReference type="SMART" id="SM00382"/>
    </source>
</evidence>
<feature type="region of interest" description="Disordered" evidence="16">
    <location>
        <begin position="1"/>
        <end position="23"/>
    </location>
</feature>
<evidence type="ECO:0000256" key="14">
    <source>
        <dbReference type="HAMAP-Rule" id="MF_01458"/>
    </source>
</evidence>
<name>A0A4Y6PNR2_PERCE</name>
<dbReference type="GO" id="GO:0006508">
    <property type="term" value="P:proteolysis"/>
    <property type="evidence" value="ECO:0007669"/>
    <property type="project" value="UniProtKB-KW"/>
</dbReference>
<keyword evidence="12 14" id="KW-0472">Membrane</keyword>
<evidence type="ECO:0000256" key="5">
    <source>
        <dbReference type="ARBA" id="ARBA00022723"/>
    </source>
</evidence>
<evidence type="ECO:0000313" key="19">
    <source>
        <dbReference type="Proteomes" id="UP000315995"/>
    </source>
</evidence>
<keyword evidence="9 14" id="KW-0067">ATP-binding</keyword>
<dbReference type="EMBL" id="CP041186">
    <property type="protein sequence ID" value="QDG49647.1"/>
    <property type="molecule type" value="Genomic_DNA"/>
</dbReference>
<feature type="active site" evidence="14">
    <location>
        <position position="455"/>
    </location>
</feature>
<dbReference type="GO" id="GO:0004222">
    <property type="term" value="F:metalloendopeptidase activity"/>
    <property type="evidence" value="ECO:0007669"/>
    <property type="project" value="InterPro"/>
</dbReference>
<feature type="compositionally biased region" description="Low complexity" evidence="16">
    <location>
        <begin position="1"/>
        <end position="13"/>
    </location>
</feature>
<dbReference type="CDD" id="cd19501">
    <property type="entry name" value="RecA-like_FtsH"/>
    <property type="match status" value="1"/>
</dbReference>
<keyword evidence="6 14" id="KW-0547">Nucleotide-binding</keyword>
<keyword evidence="8 14" id="KW-0862">Zinc</keyword>
<evidence type="ECO:0000256" key="8">
    <source>
        <dbReference type="ARBA" id="ARBA00022833"/>
    </source>
</evidence>
<evidence type="ECO:0000256" key="11">
    <source>
        <dbReference type="ARBA" id="ARBA00023049"/>
    </source>
</evidence>
<dbReference type="GO" id="GO:0005524">
    <property type="term" value="F:ATP binding"/>
    <property type="evidence" value="ECO:0007669"/>
    <property type="project" value="UniProtKB-UniRule"/>
</dbReference>
<comment type="similarity">
    <text evidence="13 14">In the central section; belongs to the AAA ATPase family.</text>
</comment>
<keyword evidence="7 14" id="KW-0378">Hydrolase</keyword>
<evidence type="ECO:0000256" key="6">
    <source>
        <dbReference type="ARBA" id="ARBA00022741"/>
    </source>
</evidence>